<protein>
    <recommendedName>
        <fullName evidence="2">DUF4283 domain-containing protein</fullName>
    </recommendedName>
</protein>
<evidence type="ECO:0000313" key="3">
    <source>
        <dbReference type="EMBL" id="KAJ6395858.1"/>
    </source>
</evidence>
<feature type="compositionally biased region" description="Acidic residues" evidence="1">
    <location>
        <begin position="71"/>
        <end position="80"/>
    </location>
</feature>
<dbReference type="PANTHER" id="PTHR31286">
    <property type="entry name" value="GLYCINE-RICH CELL WALL STRUCTURAL PROTEIN 1.8-LIKE"/>
    <property type="match status" value="1"/>
</dbReference>
<evidence type="ECO:0000256" key="1">
    <source>
        <dbReference type="SAM" id="MobiDB-lite"/>
    </source>
</evidence>
<dbReference type="Proteomes" id="UP001141253">
    <property type="component" value="Chromosome 4"/>
</dbReference>
<name>A0ABQ9CC65_9ROSI</name>
<reference evidence="3" key="2">
    <citation type="journal article" date="2023" name="Int. J. Mol. Sci.">
        <title>De Novo Assembly and Annotation of 11 Diverse Shrub Willow (Salix) Genomes Reveals Novel Gene Organization in Sex-Linked Regions.</title>
        <authorList>
            <person name="Hyden B."/>
            <person name="Feng K."/>
            <person name="Yates T.B."/>
            <person name="Jawdy S."/>
            <person name="Cereghino C."/>
            <person name="Smart L.B."/>
            <person name="Muchero W."/>
        </authorList>
    </citation>
    <scope>NUCLEOTIDE SEQUENCE</scope>
    <source>
        <tissue evidence="3">Shoot tip</tissue>
    </source>
</reference>
<feature type="region of interest" description="Disordered" evidence="1">
    <location>
        <begin position="68"/>
        <end position="132"/>
    </location>
</feature>
<accession>A0ABQ9CC65</accession>
<dbReference type="Pfam" id="PF14111">
    <property type="entry name" value="DUF4283"/>
    <property type="match status" value="1"/>
</dbReference>
<feature type="compositionally biased region" description="Low complexity" evidence="1">
    <location>
        <begin position="81"/>
        <end position="93"/>
    </location>
</feature>
<dbReference type="InterPro" id="IPR040256">
    <property type="entry name" value="At4g02000-like"/>
</dbReference>
<sequence length="394" mass="42629">MLATRLLPLVLPPKKLKGPIQTTSPVLGAAGTAPGCVDHVPQIASPQSLSLKIPANMSSPKLALSPVELSSAEEFEDEETSSCNSDSSSHYGSTDLANSEHTAHQPSPTSSAPADFEGPVFEVPATSPPGTSKSVPLGPWRNLFASNHNSTSGAQLLHYSEITATAKCAILNDDLDCACDVWKSCLIGYVSGRFPGFKALNSMIANTWHCEAVLNKHDSGWLIYKFQNEVDRIAVLKGGLYLVFGRPLILKEMPEFFDFNSAEMSTVPVWIKLPNPPLRCWSLKSLSKIASVVGKPIQSDMLTSSMSRLSYAHVLVEIDLRKTLPEQIDVSLPNGVVINQKVIYETLPKFCTFCNVIGHLVDSCSKLPKDLGGGFPHANDASLINKSPPSRDRY</sequence>
<evidence type="ECO:0000259" key="2">
    <source>
        <dbReference type="Pfam" id="PF14111"/>
    </source>
</evidence>
<proteinExistence type="predicted"/>
<keyword evidence="4" id="KW-1185">Reference proteome</keyword>
<feature type="domain" description="DUF4283" evidence="2">
    <location>
        <begin position="180"/>
        <end position="260"/>
    </location>
</feature>
<feature type="compositionally biased region" description="Polar residues" evidence="1">
    <location>
        <begin position="95"/>
        <end position="112"/>
    </location>
</feature>
<dbReference type="EMBL" id="JAPFFI010000004">
    <property type="protein sequence ID" value="KAJ6395858.1"/>
    <property type="molecule type" value="Genomic_DNA"/>
</dbReference>
<dbReference type="InterPro" id="IPR025558">
    <property type="entry name" value="DUF4283"/>
</dbReference>
<reference evidence="3" key="1">
    <citation type="submission" date="2022-10" db="EMBL/GenBank/DDBJ databases">
        <authorList>
            <person name="Hyden B.L."/>
            <person name="Feng K."/>
            <person name="Yates T."/>
            <person name="Jawdy S."/>
            <person name="Smart L.B."/>
            <person name="Muchero W."/>
        </authorList>
    </citation>
    <scope>NUCLEOTIDE SEQUENCE</scope>
    <source>
        <tissue evidence="3">Shoot tip</tissue>
    </source>
</reference>
<comment type="caution">
    <text evidence="3">The sequence shown here is derived from an EMBL/GenBank/DDBJ whole genome shotgun (WGS) entry which is preliminary data.</text>
</comment>
<gene>
    <name evidence="3" type="ORF">OIU77_021002</name>
</gene>
<organism evidence="3 4">
    <name type="scientific">Salix suchowensis</name>
    <dbReference type="NCBI Taxonomy" id="1278906"/>
    <lineage>
        <taxon>Eukaryota</taxon>
        <taxon>Viridiplantae</taxon>
        <taxon>Streptophyta</taxon>
        <taxon>Embryophyta</taxon>
        <taxon>Tracheophyta</taxon>
        <taxon>Spermatophyta</taxon>
        <taxon>Magnoliopsida</taxon>
        <taxon>eudicotyledons</taxon>
        <taxon>Gunneridae</taxon>
        <taxon>Pentapetalae</taxon>
        <taxon>rosids</taxon>
        <taxon>fabids</taxon>
        <taxon>Malpighiales</taxon>
        <taxon>Salicaceae</taxon>
        <taxon>Saliceae</taxon>
        <taxon>Salix</taxon>
    </lineage>
</organism>
<dbReference type="PANTHER" id="PTHR31286:SF180">
    <property type="entry name" value="OS10G0362600 PROTEIN"/>
    <property type="match status" value="1"/>
</dbReference>
<evidence type="ECO:0000313" key="4">
    <source>
        <dbReference type="Proteomes" id="UP001141253"/>
    </source>
</evidence>